<proteinExistence type="predicted"/>
<name>A0A1H6UKY3_9GAMM</name>
<protein>
    <submittedName>
        <fullName evidence="1">Uncharacterized protein</fullName>
    </submittedName>
</protein>
<evidence type="ECO:0000313" key="2">
    <source>
        <dbReference type="Proteomes" id="UP000199005"/>
    </source>
</evidence>
<sequence>MTHQPKGGMCATCCHALRNCSTLPFDRMPVLQRDGQRLIVRCTQFQRRK</sequence>
<dbReference type="EMBL" id="FNYO01000026">
    <property type="protein sequence ID" value="SEI91364.1"/>
    <property type="molecule type" value="Genomic_DNA"/>
</dbReference>
<evidence type="ECO:0000313" key="1">
    <source>
        <dbReference type="EMBL" id="SEI91364.1"/>
    </source>
</evidence>
<dbReference type="RefSeq" id="WP_175559768.1">
    <property type="nucleotide sequence ID" value="NZ_FNYO01000026.1"/>
</dbReference>
<dbReference type="AlphaFoldDB" id="A0A1H6UKY3"/>
<dbReference type="Proteomes" id="UP000199005">
    <property type="component" value="Unassembled WGS sequence"/>
</dbReference>
<reference evidence="1 2" key="1">
    <citation type="submission" date="2016-10" db="EMBL/GenBank/DDBJ databases">
        <authorList>
            <person name="de Groot N.N."/>
        </authorList>
    </citation>
    <scope>NUCLEOTIDE SEQUENCE [LARGE SCALE GENOMIC DNA]</scope>
    <source>
        <strain evidence="1 2">DSM 1041</strain>
    </source>
</reference>
<accession>A0A1H6UKY3</accession>
<dbReference type="STRING" id="170623.SAMN04244579_02431"/>
<gene>
    <name evidence="1" type="ORF">SAMN04244579_02431</name>
</gene>
<organism evidence="1 2">
    <name type="scientific">Azotobacter beijerinckii</name>
    <dbReference type="NCBI Taxonomy" id="170623"/>
    <lineage>
        <taxon>Bacteria</taxon>
        <taxon>Pseudomonadati</taxon>
        <taxon>Pseudomonadota</taxon>
        <taxon>Gammaproteobacteria</taxon>
        <taxon>Pseudomonadales</taxon>
        <taxon>Pseudomonadaceae</taxon>
        <taxon>Azotobacter</taxon>
    </lineage>
</organism>